<evidence type="ECO:0000256" key="2">
    <source>
        <dbReference type="ARBA" id="ARBA00022729"/>
    </source>
</evidence>
<comment type="caution">
    <text evidence="6">The sequence shown here is derived from an EMBL/GenBank/DDBJ whole genome shotgun (WGS) entry which is preliminary data.</text>
</comment>
<evidence type="ECO:0000256" key="3">
    <source>
        <dbReference type="ARBA" id="ARBA00022764"/>
    </source>
</evidence>
<dbReference type="SUPFAM" id="SSF53474">
    <property type="entry name" value="alpha/beta-Hydrolases"/>
    <property type="match status" value="1"/>
</dbReference>
<accession>A0ABW2B781</accession>
<dbReference type="Gene3D" id="3.40.50.1820">
    <property type="entry name" value="alpha/beta hydrolase"/>
    <property type="match status" value="1"/>
</dbReference>
<dbReference type="PANTHER" id="PTHR43433:SF5">
    <property type="entry name" value="AB HYDROLASE-1 DOMAIN-CONTAINING PROTEIN"/>
    <property type="match status" value="1"/>
</dbReference>
<dbReference type="InterPro" id="IPR050471">
    <property type="entry name" value="AB_hydrolase"/>
</dbReference>
<protein>
    <submittedName>
        <fullName evidence="6">Alpha/beta fold hydrolase</fullName>
    </submittedName>
</protein>
<dbReference type="Pfam" id="PF03480">
    <property type="entry name" value="DctP"/>
    <property type="match status" value="1"/>
</dbReference>
<feature type="chain" id="PRO_5045653923" evidence="4">
    <location>
        <begin position="27"/>
        <end position="252"/>
    </location>
</feature>
<evidence type="ECO:0000256" key="1">
    <source>
        <dbReference type="ARBA" id="ARBA00004418"/>
    </source>
</evidence>
<evidence type="ECO:0000259" key="5">
    <source>
        <dbReference type="Pfam" id="PF00561"/>
    </source>
</evidence>
<gene>
    <name evidence="6" type="ORF">ACFQFQ_21675</name>
</gene>
<keyword evidence="6" id="KW-0378">Hydrolase</keyword>
<dbReference type="InterPro" id="IPR018389">
    <property type="entry name" value="DctP_fam"/>
</dbReference>
<name>A0ABW2B781_9RHOB</name>
<organism evidence="6 7">
    <name type="scientific">Sulfitobacter porphyrae</name>
    <dbReference type="NCBI Taxonomy" id="1246864"/>
    <lineage>
        <taxon>Bacteria</taxon>
        <taxon>Pseudomonadati</taxon>
        <taxon>Pseudomonadota</taxon>
        <taxon>Alphaproteobacteria</taxon>
        <taxon>Rhodobacterales</taxon>
        <taxon>Roseobacteraceae</taxon>
        <taxon>Sulfitobacter</taxon>
    </lineage>
</organism>
<dbReference type="InterPro" id="IPR038404">
    <property type="entry name" value="TRAP_DctP_sf"/>
</dbReference>
<keyword evidence="2 4" id="KW-0732">Signal</keyword>
<dbReference type="EMBL" id="JBHSWG010000003">
    <property type="protein sequence ID" value="MFC6761466.1"/>
    <property type="molecule type" value="Genomic_DNA"/>
</dbReference>
<dbReference type="PANTHER" id="PTHR43433">
    <property type="entry name" value="HYDROLASE, ALPHA/BETA FOLD FAMILY PROTEIN"/>
    <property type="match status" value="1"/>
</dbReference>
<evidence type="ECO:0000313" key="6">
    <source>
        <dbReference type="EMBL" id="MFC6761466.1"/>
    </source>
</evidence>
<reference evidence="7" key="1">
    <citation type="journal article" date="2019" name="Int. J. Syst. Evol. Microbiol.">
        <title>The Global Catalogue of Microorganisms (GCM) 10K type strain sequencing project: providing services to taxonomists for standard genome sequencing and annotation.</title>
        <authorList>
            <consortium name="The Broad Institute Genomics Platform"/>
            <consortium name="The Broad Institute Genome Sequencing Center for Infectious Disease"/>
            <person name="Wu L."/>
            <person name="Ma J."/>
        </authorList>
    </citation>
    <scope>NUCLEOTIDE SEQUENCE [LARGE SCALE GENOMIC DNA]</scope>
    <source>
        <strain evidence="7">CCUG 66188</strain>
    </source>
</reference>
<evidence type="ECO:0000313" key="7">
    <source>
        <dbReference type="Proteomes" id="UP001596353"/>
    </source>
</evidence>
<dbReference type="Gene3D" id="3.40.190.170">
    <property type="entry name" value="Bacterial extracellular solute-binding protein, family 7"/>
    <property type="match status" value="1"/>
</dbReference>
<keyword evidence="3" id="KW-0574">Periplasm</keyword>
<dbReference type="InterPro" id="IPR029058">
    <property type="entry name" value="AB_hydrolase_fold"/>
</dbReference>
<dbReference type="Pfam" id="PF00561">
    <property type="entry name" value="Abhydrolase_1"/>
    <property type="match status" value="1"/>
</dbReference>
<feature type="signal peptide" evidence="4">
    <location>
        <begin position="1"/>
        <end position="26"/>
    </location>
</feature>
<feature type="domain" description="AB hydrolase-1" evidence="5">
    <location>
        <begin position="175"/>
        <end position="251"/>
    </location>
</feature>
<proteinExistence type="predicted"/>
<dbReference type="GO" id="GO:0016787">
    <property type="term" value="F:hydrolase activity"/>
    <property type="evidence" value="ECO:0007669"/>
    <property type="project" value="UniProtKB-KW"/>
</dbReference>
<sequence length="252" mass="27074">MTRLNRFLTGTTSALTAIALSTTAYSQDFTFSIHHFHSPKAPAQTVLLEPWVAAVEEASGGRIKFEIFPSMSLGGAPPELYSQVRDGVADLTWTLPGYTPGTFPRTEVFGLPSVHVGDARATNLAIQDMMDELAPDFEDVHPIALNNQLIAYRHHSGGSGPCVEFANSLGSDQSLWDGVIDKLGRGFDTLTYYLCGHGLSGASAGYDFTYMGDDLIALMDHLDLRDVIFCGGSVGGMVAQAVAARCPKRLRG</sequence>
<evidence type="ECO:0000256" key="4">
    <source>
        <dbReference type="SAM" id="SignalP"/>
    </source>
</evidence>
<keyword evidence="7" id="KW-1185">Reference proteome</keyword>
<dbReference type="Proteomes" id="UP001596353">
    <property type="component" value="Unassembled WGS sequence"/>
</dbReference>
<comment type="subcellular location">
    <subcellularLocation>
        <location evidence="1">Periplasm</location>
    </subcellularLocation>
</comment>
<dbReference type="InterPro" id="IPR000073">
    <property type="entry name" value="AB_hydrolase_1"/>
</dbReference>